<comment type="caution">
    <text evidence="9">The sequence shown here is derived from an EMBL/GenBank/DDBJ whole genome shotgun (WGS) entry which is preliminary data.</text>
</comment>
<dbReference type="PANTHER" id="PTHR32196:SF21">
    <property type="entry name" value="ABC TRANSPORTER PERMEASE PROTEIN YPHD-RELATED"/>
    <property type="match status" value="1"/>
</dbReference>
<keyword evidence="4" id="KW-0997">Cell inner membrane</keyword>
<evidence type="ECO:0000256" key="7">
    <source>
        <dbReference type="ARBA" id="ARBA00023136"/>
    </source>
</evidence>
<feature type="transmembrane region" description="Helical" evidence="8">
    <location>
        <begin position="23"/>
        <end position="43"/>
    </location>
</feature>
<evidence type="ECO:0000256" key="8">
    <source>
        <dbReference type="SAM" id="Phobius"/>
    </source>
</evidence>
<feature type="transmembrane region" description="Helical" evidence="8">
    <location>
        <begin position="222"/>
        <end position="244"/>
    </location>
</feature>
<feature type="transmembrane region" description="Helical" evidence="8">
    <location>
        <begin position="256"/>
        <end position="272"/>
    </location>
</feature>
<evidence type="ECO:0000313" key="10">
    <source>
        <dbReference type="Proteomes" id="UP000532010"/>
    </source>
</evidence>
<evidence type="ECO:0000256" key="2">
    <source>
        <dbReference type="ARBA" id="ARBA00022448"/>
    </source>
</evidence>
<feature type="transmembrane region" description="Helical" evidence="8">
    <location>
        <begin position="104"/>
        <end position="126"/>
    </location>
</feature>
<keyword evidence="2" id="KW-0813">Transport</keyword>
<dbReference type="GO" id="GO:0022857">
    <property type="term" value="F:transmembrane transporter activity"/>
    <property type="evidence" value="ECO:0007669"/>
    <property type="project" value="InterPro"/>
</dbReference>
<proteinExistence type="predicted"/>
<protein>
    <submittedName>
        <fullName evidence="9">Ribose transport system permease protein</fullName>
    </submittedName>
</protein>
<keyword evidence="6 8" id="KW-1133">Transmembrane helix</keyword>
<dbReference type="Proteomes" id="UP000532010">
    <property type="component" value="Unassembled WGS sequence"/>
</dbReference>
<organism evidence="9 10">
    <name type="scientific">Microvirga lupini</name>
    <dbReference type="NCBI Taxonomy" id="420324"/>
    <lineage>
        <taxon>Bacteria</taxon>
        <taxon>Pseudomonadati</taxon>
        <taxon>Pseudomonadota</taxon>
        <taxon>Alphaproteobacteria</taxon>
        <taxon>Hyphomicrobiales</taxon>
        <taxon>Methylobacteriaceae</taxon>
        <taxon>Microvirga</taxon>
    </lineage>
</organism>
<comment type="subcellular location">
    <subcellularLocation>
        <location evidence="1">Cell membrane</location>
        <topology evidence="1">Multi-pass membrane protein</topology>
    </subcellularLocation>
</comment>
<evidence type="ECO:0000256" key="3">
    <source>
        <dbReference type="ARBA" id="ARBA00022475"/>
    </source>
</evidence>
<keyword evidence="7 8" id="KW-0472">Membrane</keyword>
<dbReference type="Pfam" id="PF02653">
    <property type="entry name" value="BPD_transp_2"/>
    <property type="match status" value="1"/>
</dbReference>
<dbReference type="AlphaFoldDB" id="A0A7W4VM20"/>
<dbReference type="EMBL" id="JACHWB010000002">
    <property type="protein sequence ID" value="MBB3019142.1"/>
    <property type="molecule type" value="Genomic_DNA"/>
</dbReference>
<evidence type="ECO:0000256" key="5">
    <source>
        <dbReference type="ARBA" id="ARBA00022692"/>
    </source>
</evidence>
<feature type="transmembrane region" description="Helical" evidence="8">
    <location>
        <begin position="279"/>
        <end position="300"/>
    </location>
</feature>
<dbReference type="InterPro" id="IPR001851">
    <property type="entry name" value="ABC_transp_permease"/>
</dbReference>
<evidence type="ECO:0000256" key="1">
    <source>
        <dbReference type="ARBA" id="ARBA00004651"/>
    </source>
</evidence>
<name>A0A7W4VM20_9HYPH</name>
<keyword evidence="5 8" id="KW-0812">Transmembrane</keyword>
<gene>
    <name evidence="9" type="ORF">FHR70_002196</name>
</gene>
<reference evidence="9 10" key="1">
    <citation type="submission" date="2020-08" db="EMBL/GenBank/DDBJ databases">
        <title>The Agave Microbiome: Exploring the role of microbial communities in plant adaptations to desert environments.</title>
        <authorList>
            <person name="Partida-Martinez L.P."/>
        </authorList>
    </citation>
    <scope>NUCLEOTIDE SEQUENCE [LARGE SCALE GENOMIC DNA]</scope>
    <source>
        <strain evidence="9 10">AT3.9</strain>
    </source>
</reference>
<feature type="transmembrane region" description="Helical" evidence="8">
    <location>
        <begin position="64"/>
        <end position="84"/>
    </location>
</feature>
<feature type="transmembrane region" description="Helical" evidence="8">
    <location>
        <begin position="306"/>
        <end position="323"/>
    </location>
</feature>
<evidence type="ECO:0000256" key="4">
    <source>
        <dbReference type="ARBA" id="ARBA00022519"/>
    </source>
</evidence>
<keyword evidence="10" id="KW-1185">Reference proteome</keyword>
<dbReference type="CDD" id="cd06579">
    <property type="entry name" value="TM_PBP1_transp_AraH_like"/>
    <property type="match status" value="1"/>
</dbReference>
<dbReference type="GO" id="GO:0005886">
    <property type="term" value="C:plasma membrane"/>
    <property type="evidence" value="ECO:0007669"/>
    <property type="project" value="UniProtKB-SubCell"/>
</dbReference>
<sequence length="328" mass="34026">MSRTADMTITPRGLRLRPDDKPVVFAAGFVLLILLVGTGYTLYTQGSAPLLQPQYLVQQLQVGSFLGIVAAGLMVVILLGHIDLSVPWTLTAAAMMATAVGGPWAIPAGIAIGLLVGIVNGLGVAYLRVPSMIFTLGMNAVMRGLMVAHTGGFAPQTAATDLMQYLAVSRIGGVIPVALLVWLMVSVAVVMILTCTTLGRSIYAIGNRERAAYLSGIDTNRVILIAFALSGAAAGLAGVLLAGYSTKAYQGMGDAYLLPAIAAVVIGGTNILGGRGRYLGTLVGVILIVLLNSVLSIMQIPEAGRQIIYGCVIISMLLVYGRGARVNG</sequence>
<dbReference type="PANTHER" id="PTHR32196">
    <property type="entry name" value="ABC TRANSPORTER PERMEASE PROTEIN YPHD-RELATED-RELATED"/>
    <property type="match status" value="1"/>
</dbReference>
<evidence type="ECO:0000313" key="9">
    <source>
        <dbReference type="EMBL" id="MBB3019142.1"/>
    </source>
</evidence>
<keyword evidence="3" id="KW-1003">Cell membrane</keyword>
<feature type="transmembrane region" description="Helical" evidence="8">
    <location>
        <begin position="174"/>
        <end position="201"/>
    </location>
</feature>
<accession>A0A7W4VM20</accession>
<evidence type="ECO:0000256" key="6">
    <source>
        <dbReference type="ARBA" id="ARBA00022989"/>
    </source>
</evidence>